<dbReference type="SUPFAM" id="SSF52540">
    <property type="entry name" value="P-loop containing nucleoside triphosphate hydrolases"/>
    <property type="match status" value="2"/>
</dbReference>
<reference evidence="12 13" key="1">
    <citation type="submission" date="2020-05" db="EMBL/GenBank/DDBJ databases">
        <title>Draft genome of xy-202 and genomic insight in genome of the genus Peptostreptococcus.</title>
        <authorList>
            <person name="Zhang Z."/>
        </authorList>
    </citation>
    <scope>NUCLEOTIDE SEQUENCE [LARGE SCALE GENOMIC DNA]</scope>
    <source>
        <strain evidence="12 13">DSM 27025</strain>
    </source>
</reference>
<sequence length="495" mass="56482">MDEIIKIKIDSFSYHDKPQLTDINLNIVKGEFIVLTGLSGCGKTTLTRIINGLIPDFYEGTLNGDVLIFNKNIHSYKKGEIAKYMGNVFQNPSDQFFSTVAEDEIALVGENLGMNTNLLRKKVEDAMIKLNIKDLKGKSVFELSGGQRQKVAIASTLVYDTDIIIFDEPSASLDYKSTDELRNIMKLLKSLGKTIIVAEHRLYYLKELMDRLIIMKDGKISNIYKKGELTDLVRKENNLRCFDEENLISEKDTAYKNFLNNKNTSNDDYNINKENNIEIKNLNVCVRKKHLAENISFSLSNGECMGIIGKNGIGKTTMTKQLTGLLSIKSGYTSYGNSKKERIKNVYYVMQDSSIQLFSHTVEHEIIPKNKLNDQDYLEKAKKYLKSLDLWEKRNMHPQELSVGEKQRLAIITAFLSDKKIIILDEPTAGLDYKRMNIVAEHINEKSKETPIILITHDLELLFKSCNTVLLMSEKNSEKINVKGNEKKILNFIKM</sequence>
<keyword evidence="5" id="KW-0677">Repeat</keyword>
<evidence type="ECO:0000256" key="2">
    <source>
        <dbReference type="ARBA" id="ARBA00005417"/>
    </source>
</evidence>
<comment type="caution">
    <text evidence="12">The sequence shown here is derived from an EMBL/GenBank/DDBJ whole genome shotgun (WGS) entry which is preliminary data.</text>
</comment>
<evidence type="ECO:0000256" key="9">
    <source>
        <dbReference type="ARBA" id="ARBA00023136"/>
    </source>
</evidence>
<dbReference type="PANTHER" id="PTHR43553">
    <property type="entry name" value="HEAVY METAL TRANSPORTER"/>
    <property type="match status" value="1"/>
</dbReference>
<comment type="subcellular location">
    <subcellularLocation>
        <location evidence="1">Cell membrane</location>
        <topology evidence="1">Peripheral membrane protein</topology>
    </subcellularLocation>
</comment>
<dbReference type="EMBL" id="JABGBW010000004">
    <property type="protein sequence ID" value="MBC2576305.1"/>
    <property type="molecule type" value="Genomic_DNA"/>
</dbReference>
<dbReference type="Pfam" id="PF00005">
    <property type="entry name" value="ABC_tran"/>
    <property type="match status" value="2"/>
</dbReference>
<evidence type="ECO:0000313" key="13">
    <source>
        <dbReference type="Proteomes" id="UP000713904"/>
    </source>
</evidence>
<dbReference type="SMART" id="SM00382">
    <property type="entry name" value="AAA"/>
    <property type="match status" value="2"/>
</dbReference>
<keyword evidence="3" id="KW-0813">Transport</keyword>
<keyword evidence="13" id="KW-1185">Reference proteome</keyword>
<dbReference type="InterPro" id="IPR015856">
    <property type="entry name" value="ABC_transpr_CbiO/EcfA_su"/>
</dbReference>
<evidence type="ECO:0000256" key="8">
    <source>
        <dbReference type="ARBA" id="ARBA00022967"/>
    </source>
</evidence>
<keyword evidence="4" id="KW-1003">Cell membrane</keyword>
<dbReference type="Proteomes" id="UP000713904">
    <property type="component" value="Unassembled WGS sequence"/>
</dbReference>
<dbReference type="InterPro" id="IPR027417">
    <property type="entry name" value="P-loop_NTPase"/>
</dbReference>
<evidence type="ECO:0000256" key="3">
    <source>
        <dbReference type="ARBA" id="ARBA00022448"/>
    </source>
</evidence>
<evidence type="ECO:0000259" key="11">
    <source>
        <dbReference type="PROSITE" id="PS50893"/>
    </source>
</evidence>
<feature type="domain" description="ABC transporter" evidence="11">
    <location>
        <begin position="277"/>
        <end position="492"/>
    </location>
</feature>
<dbReference type="PROSITE" id="PS50893">
    <property type="entry name" value="ABC_TRANSPORTER_2"/>
    <property type="match status" value="2"/>
</dbReference>
<keyword evidence="7 12" id="KW-0067">ATP-binding</keyword>
<evidence type="ECO:0000256" key="7">
    <source>
        <dbReference type="ARBA" id="ARBA00022840"/>
    </source>
</evidence>
<dbReference type="GO" id="GO:0005524">
    <property type="term" value="F:ATP binding"/>
    <property type="evidence" value="ECO:0007669"/>
    <property type="project" value="UniProtKB-KW"/>
</dbReference>
<name>A0ABR6TLL8_9FIRM</name>
<evidence type="ECO:0000256" key="6">
    <source>
        <dbReference type="ARBA" id="ARBA00022741"/>
    </source>
</evidence>
<keyword evidence="6" id="KW-0547">Nucleotide-binding</keyword>
<dbReference type="InterPro" id="IPR050095">
    <property type="entry name" value="ECF_ABC_transporter_ATP-bd"/>
</dbReference>
<proteinExistence type="inferred from homology"/>
<evidence type="ECO:0000256" key="10">
    <source>
        <dbReference type="ARBA" id="ARBA00025157"/>
    </source>
</evidence>
<dbReference type="InterPro" id="IPR017871">
    <property type="entry name" value="ABC_transporter-like_CS"/>
</dbReference>
<dbReference type="PANTHER" id="PTHR43553:SF23">
    <property type="entry name" value="ABC TRANSPORTER ATP-BINDING COMPONENT"/>
    <property type="match status" value="1"/>
</dbReference>
<evidence type="ECO:0000313" key="12">
    <source>
        <dbReference type="EMBL" id="MBC2576305.1"/>
    </source>
</evidence>
<dbReference type="InterPro" id="IPR003439">
    <property type="entry name" value="ABC_transporter-like_ATP-bd"/>
</dbReference>
<keyword evidence="9" id="KW-0472">Membrane</keyword>
<evidence type="ECO:0000256" key="5">
    <source>
        <dbReference type="ARBA" id="ARBA00022737"/>
    </source>
</evidence>
<protein>
    <submittedName>
        <fullName evidence="12">ABC transporter ATP-binding protein</fullName>
    </submittedName>
</protein>
<comment type="function">
    <text evidence="10">Probably part of an ABC transporter complex. Responsible for energy coupling to the transport system.</text>
</comment>
<dbReference type="PROSITE" id="PS00211">
    <property type="entry name" value="ABC_TRANSPORTER_1"/>
    <property type="match status" value="2"/>
</dbReference>
<organism evidence="12 13">
    <name type="scientific">Peptostreptococcus canis</name>
    <dbReference type="NCBI Taxonomy" id="1159213"/>
    <lineage>
        <taxon>Bacteria</taxon>
        <taxon>Bacillati</taxon>
        <taxon>Bacillota</taxon>
        <taxon>Clostridia</taxon>
        <taxon>Peptostreptococcales</taxon>
        <taxon>Peptostreptococcaceae</taxon>
        <taxon>Peptostreptococcus</taxon>
    </lineage>
</organism>
<feature type="domain" description="ABC transporter" evidence="11">
    <location>
        <begin position="5"/>
        <end position="242"/>
    </location>
</feature>
<comment type="similarity">
    <text evidence="2">Belongs to the ABC transporter superfamily.</text>
</comment>
<gene>
    <name evidence="12" type="ORF">HLB29_06365</name>
</gene>
<dbReference type="InterPro" id="IPR003593">
    <property type="entry name" value="AAA+_ATPase"/>
</dbReference>
<evidence type="ECO:0000256" key="1">
    <source>
        <dbReference type="ARBA" id="ARBA00004202"/>
    </source>
</evidence>
<dbReference type="CDD" id="cd03225">
    <property type="entry name" value="ABC_cobalt_CbiO_domain1"/>
    <property type="match status" value="1"/>
</dbReference>
<dbReference type="Gene3D" id="3.40.50.300">
    <property type="entry name" value="P-loop containing nucleotide triphosphate hydrolases"/>
    <property type="match status" value="2"/>
</dbReference>
<keyword evidence="8" id="KW-1278">Translocase</keyword>
<evidence type="ECO:0000256" key="4">
    <source>
        <dbReference type="ARBA" id="ARBA00022475"/>
    </source>
</evidence>
<accession>A0ABR6TLL8</accession>
<dbReference type="RefSeq" id="WP_185624332.1">
    <property type="nucleotide sequence ID" value="NZ_JABGBW010000004.1"/>
</dbReference>